<dbReference type="AlphaFoldDB" id="A0A6N7PQT7"/>
<gene>
    <name evidence="1" type="ORF">GF068_21205</name>
</gene>
<proteinExistence type="predicted"/>
<organism evidence="1 2">
    <name type="scientific">Polyangium spumosum</name>
    <dbReference type="NCBI Taxonomy" id="889282"/>
    <lineage>
        <taxon>Bacteria</taxon>
        <taxon>Pseudomonadati</taxon>
        <taxon>Myxococcota</taxon>
        <taxon>Polyangia</taxon>
        <taxon>Polyangiales</taxon>
        <taxon>Polyangiaceae</taxon>
        <taxon>Polyangium</taxon>
    </lineage>
</organism>
<evidence type="ECO:0000313" key="1">
    <source>
        <dbReference type="EMBL" id="MRG94418.1"/>
    </source>
</evidence>
<keyword evidence="2" id="KW-1185">Reference proteome</keyword>
<dbReference type="Proteomes" id="UP000440224">
    <property type="component" value="Unassembled WGS sequence"/>
</dbReference>
<sequence length="192" mass="20243">MDFYRGLLLAGTWAIVLAGCGGSGTRSKYPPGQPIALLDGAAHLGDNRAGSQNFPSGMAAAARLCSLVNVPEAIDAFLQVINLRNSETLSNQITVNGKPFALGITLERDPYGVTPLSTQTSPVFPVRLERGPSEVCLVAGKKTNGDVDDIEVDQILLFVEEIDPDDVIVRRGLGLGAPPPSLPPSRPWGGIQ</sequence>
<accession>A0A6N7PQT7</accession>
<protein>
    <submittedName>
        <fullName evidence="1">Uncharacterized protein</fullName>
    </submittedName>
</protein>
<dbReference type="PROSITE" id="PS51257">
    <property type="entry name" value="PROKAR_LIPOPROTEIN"/>
    <property type="match status" value="1"/>
</dbReference>
<comment type="caution">
    <text evidence="1">The sequence shown here is derived from an EMBL/GenBank/DDBJ whole genome shotgun (WGS) entry which is preliminary data.</text>
</comment>
<dbReference type="RefSeq" id="WP_153821275.1">
    <property type="nucleotide sequence ID" value="NZ_WJIE01000006.1"/>
</dbReference>
<dbReference type="EMBL" id="WJIE01000006">
    <property type="protein sequence ID" value="MRG94418.1"/>
    <property type="molecule type" value="Genomic_DNA"/>
</dbReference>
<name>A0A6N7PQT7_9BACT</name>
<evidence type="ECO:0000313" key="2">
    <source>
        <dbReference type="Proteomes" id="UP000440224"/>
    </source>
</evidence>
<reference evidence="1 2" key="1">
    <citation type="submission" date="2019-10" db="EMBL/GenBank/DDBJ databases">
        <title>A soil myxobacterium in the family Polyangiaceae.</title>
        <authorList>
            <person name="Li Y."/>
            <person name="Wang J."/>
        </authorList>
    </citation>
    <scope>NUCLEOTIDE SEQUENCE [LARGE SCALE GENOMIC DNA]</scope>
    <source>
        <strain evidence="1 2">DSM 14734</strain>
    </source>
</reference>